<dbReference type="SUPFAM" id="SSF140959">
    <property type="entry name" value="Indolic compounds 2,3-dioxygenase-like"/>
    <property type="match status" value="1"/>
</dbReference>
<dbReference type="Gene3D" id="1.20.58.480">
    <property type="match status" value="1"/>
</dbReference>
<keyword evidence="3" id="KW-1185">Reference proteome</keyword>
<accession>A0ABU8UF14</accession>
<dbReference type="EMBL" id="JBBKAM010000005">
    <property type="protein sequence ID" value="MEJ8646486.1"/>
    <property type="molecule type" value="Genomic_DNA"/>
</dbReference>
<dbReference type="Pfam" id="PF03301">
    <property type="entry name" value="Trp_dioxygenase"/>
    <property type="match status" value="1"/>
</dbReference>
<proteinExistence type="predicted"/>
<evidence type="ECO:0000313" key="3">
    <source>
        <dbReference type="Proteomes" id="UP001382904"/>
    </source>
</evidence>
<feature type="region of interest" description="Disordered" evidence="1">
    <location>
        <begin position="359"/>
        <end position="382"/>
    </location>
</feature>
<evidence type="ECO:0000313" key="2">
    <source>
        <dbReference type="EMBL" id="MEJ8646486.1"/>
    </source>
</evidence>
<protein>
    <submittedName>
        <fullName evidence="2">Tryptophan 2,3-dioxygenase family protein</fullName>
    </submittedName>
</protein>
<evidence type="ECO:0000256" key="1">
    <source>
        <dbReference type="SAM" id="MobiDB-lite"/>
    </source>
</evidence>
<reference evidence="2 3" key="1">
    <citation type="submission" date="2024-03" db="EMBL/GenBank/DDBJ databases">
        <title>Novel Streptomyces species of biotechnological and ecological value are a feature of Machair soil.</title>
        <authorList>
            <person name="Prole J.R."/>
            <person name="Goodfellow M."/>
            <person name="Allenby N."/>
            <person name="Ward A.C."/>
        </authorList>
    </citation>
    <scope>NUCLEOTIDE SEQUENCE [LARGE SCALE GENOMIC DNA]</scope>
    <source>
        <strain evidence="2 3">MS1.HAVA.3</strain>
    </source>
</reference>
<sequence>MRSRRRCGGPGSTSCPGPCCSGSPRYAPATPRTAAVPSSGPFSTVCSTSTRDATGTGPTCPCRCWNSSWTDPGALAPDRLATLLISDVVRFEIRAQDAPQDAAGRERDRPGSQTARKRLRHALRFVAHDHGALDAEDLMSGAAGPCWADVAGLLPRLTAADGGHWFDVTVQPVYVLHDEYFFIRVLQAHEMLFTAITGRMREVIAELRCGRPQAAARGVDRAAALLERAAALFRLVATMRPEHFSAFRQFTQGASAIQSEQYKRFEILCGVPAAARLGSAAFTSVPAVRAEAQEPGHDSVVRAYLDLRRTSPPPPPPHLPPPPRLPRLPRLACRPGAVECAVGCAVGCARCLARPAGGVPPAVEVHPPEPGRAHARHRARIG</sequence>
<feature type="compositionally biased region" description="Polar residues" evidence="1">
    <location>
        <begin position="40"/>
        <end position="54"/>
    </location>
</feature>
<feature type="region of interest" description="Disordered" evidence="1">
    <location>
        <begin position="30"/>
        <end position="54"/>
    </location>
</feature>
<dbReference type="InterPro" id="IPR037217">
    <property type="entry name" value="Trp/Indoleamine_2_3_dOase-like"/>
</dbReference>
<organism evidence="2 3">
    <name type="scientific">Streptomyces caledonius</name>
    <dbReference type="NCBI Taxonomy" id="3134107"/>
    <lineage>
        <taxon>Bacteria</taxon>
        <taxon>Bacillati</taxon>
        <taxon>Actinomycetota</taxon>
        <taxon>Actinomycetes</taxon>
        <taxon>Kitasatosporales</taxon>
        <taxon>Streptomycetaceae</taxon>
        <taxon>Streptomyces</taxon>
    </lineage>
</organism>
<gene>
    <name evidence="2" type="ORF">WKI68_44860</name>
</gene>
<feature type="compositionally biased region" description="Basic residues" evidence="1">
    <location>
        <begin position="373"/>
        <end position="382"/>
    </location>
</feature>
<dbReference type="InterPro" id="IPR004981">
    <property type="entry name" value="Trp_2_3_dOase"/>
</dbReference>
<dbReference type="Proteomes" id="UP001382904">
    <property type="component" value="Unassembled WGS sequence"/>
</dbReference>
<comment type="caution">
    <text evidence="2">The sequence shown here is derived from an EMBL/GenBank/DDBJ whole genome shotgun (WGS) entry which is preliminary data.</text>
</comment>
<name>A0ABU8UF14_9ACTN</name>